<comment type="caution">
    <text evidence="3">The sequence shown here is derived from an EMBL/GenBank/DDBJ whole genome shotgun (WGS) entry which is preliminary data.</text>
</comment>
<dbReference type="InterPro" id="IPR011041">
    <property type="entry name" value="Quinoprot_gluc/sorb_DH_b-prop"/>
</dbReference>
<feature type="chain" id="PRO_5034825449" description="Pyrroloquinoline quinone-dependent pyranose dehydrogenase beta-propeller domain-containing protein" evidence="1">
    <location>
        <begin position="20"/>
        <end position="428"/>
    </location>
</feature>
<accession>A0A8H7T6H2</accession>
<proteinExistence type="predicted"/>
<reference evidence="3" key="1">
    <citation type="submission" date="2021-02" db="EMBL/GenBank/DDBJ databases">
        <title>Genome sequence Cadophora malorum strain M34.</title>
        <authorList>
            <person name="Stefanovic E."/>
            <person name="Vu D."/>
            <person name="Scully C."/>
            <person name="Dijksterhuis J."/>
            <person name="Roader J."/>
            <person name="Houbraken J."/>
        </authorList>
    </citation>
    <scope>NUCLEOTIDE SEQUENCE</scope>
    <source>
        <strain evidence="3">M34</strain>
    </source>
</reference>
<name>A0A8H7T6H2_9HELO</name>
<feature type="signal peptide" evidence="1">
    <location>
        <begin position="1"/>
        <end position="19"/>
    </location>
</feature>
<evidence type="ECO:0000313" key="3">
    <source>
        <dbReference type="EMBL" id="KAG4414324.1"/>
    </source>
</evidence>
<dbReference type="Pfam" id="PF22807">
    <property type="entry name" value="TrAA12"/>
    <property type="match status" value="1"/>
</dbReference>
<dbReference type="AlphaFoldDB" id="A0A8H7T6H2"/>
<dbReference type="SUPFAM" id="SSF50952">
    <property type="entry name" value="Soluble quinoprotein glucose dehydrogenase"/>
    <property type="match status" value="1"/>
</dbReference>
<evidence type="ECO:0000313" key="4">
    <source>
        <dbReference type="Proteomes" id="UP000664132"/>
    </source>
</evidence>
<dbReference type="InterPro" id="IPR011042">
    <property type="entry name" value="6-blade_b-propeller_TolB-like"/>
</dbReference>
<gene>
    <name evidence="3" type="ORF">IFR04_012531</name>
</gene>
<dbReference type="Gene3D" id="2.120.10.30">
    <property type="entry name" value="TolB, C-terminal domain"/>
    <property type="match status" value="1"/>
</dbReference>
<evidence type="ECO:0000256" key="1">
    <source>
        <dbReference type="SAM" id="SignalP"/>
    </source>
</evidence>
<sequence>MVSFVRAVVIVAMSYVATALPQLEKRACATINPTARPNMASGYTALVVMRGLRTPREIIFDQVGQLLVVEQGGGGVRLIKLTDNGGTDVCVASSKTLINDATLNHGIELTADGKTLFVSSAGSVFAYPYDAAAGTVGTRKAVITNMGISFAYHTTRTLRIAKSKPDVLLVARGSSGNIDSPTTGQDSGRSQTRMFNIASILATPVDYSKAGDVLGWGLRNSVGLGEDPSTGGIWSVENSADDIRKGGKDVHTNNPAEELNYHGLLNDTTGPQWNANYGYPSCFAVWEPSTFGGSGTKVGTQLSIDGSVGASSDADCAKKYPPRLVFPAHTAPLDIKFKKDGSAAYIAFHGSWNRQPPDGYRLSRIAFKDGQPVEPSTSTTAAVNIMQNGNLGSCPNSCFRPTGLAWDSKDRLFMTSDTTGEIFIIGGA</sequence>
<keyword evidence="4" id="KW-1185">Reference proteome</keyword>
<protein>
    <recommendedName>
        <fullName evidence="2">Pyrroloquinoline quinone-dependent pyranose dehydrogenase beta-propeller domain-containing protein</fullName>
    </recommendedName>
</protein>
<feature type="domain" description="Pyrroloquinoline quinone-dependent pyranose dehydrogenase beta-propeller" evidence="2">
    <location>
        <begin position="37"/>
        <end position="426"/>
    </location>
</feature>
<organism evidence="3 4">
    <name type="scientific">Cadophora malorum</name>
    <dbReference type="NCBI Taxonomy" id="108018"/>
    <lineage>
        <taxon>Eukaryota</taxon>
        <taxon>Fungi</taxon>
        <taxon>Dikarya</taxon>
        <taxon>Ascomycota</taxon>
        <taxon>Pezizomycotina</taxon>
        <taxon>Leotiomycetes</taxon>
        <taxon>Helotiales</taxon>
        <taxon>Ploettnerulaceae</taxon>
        <taxon>Cadophora</taxon>
    </lineage>
</organism>
<dbReference type="InterPro" id="IPR054539">
    <property type="entry name" value="Beta-prop_PDH"/>
</dbReference>
<dbReference type="EMBL" id="JAFJYH010000270">
    <property type="protein sequence ID" value="KAG4414324.1"/>
    <property type="molecule type" value="Genomic_DNA"/>
</dbReference>
<dbReference type="OrthoDB" id="507128at2759"/>
<evidence type="ECO:0000259" key="2">
    <source>
        <dbReference type="Pfam" id="PF22807"/>
    </source>
</evidence>
<dbReference type="Proteomes" id="UP000664132">
    <property type="component" value="Unassembled WGS sequence"/>
</dbReference>
<keyword evidence="1" id="KW-0732">Signal</keyword>